<dbReference type="InterPro" id="IPR000175">
    <property type="entry name" value="Na/ntran_symport"/>
</dbReference>
<feature type="transmembrane region" description="Helical" evidence="7">
    <location>
        <begin position="481"/>
        <end position="499"/>
    </location>
</feature>
<dbReference type="SUPFAM" id="SSF161070">
    <property type="entry name" value="SNF-like"/>
    <property type="match status" value="1"/>
</dbReference>
<keyword evidence="9" id="KW-1185">Reference proteome</keyword>
<reference evidence="8 9" key="1">
    <citation type="submission" date="2020-01" db="EMBL/GenBank/DDBJ databases">
        <title>Aspergillus terreus IFO 6365 whole genome shotgun sequence.</title>
        <authorList>
            <person name="Kanamasa S."/>
            <person name="Takahashi H."/>
        </authorList>
    </citation>
    <scope>NUCLEOTIDE SEQUENCE [LARGE SCALE GENOMIC DNA]</scope>
    <source>
        <strain evidence="8 9">IFO 6365</strain>
    </source>
</reference>
<protein>
    <submittedName>
        <fullName evidence="8">Creatine transporter</fullName>
    </submittedName>
</protein>
<feature type="transmembrane region" description="Helical" evidence="7">
    <location>
        <begin position="454"/>
        <end position="475"/>
    </location>
</feature>
<feature type="transmembrane region" description="Helical" evidence="7">
    <location>
        <begin position="29"/>
        <end position="48"/>
    </location>
</feature>
<feature type="transmembrane region" description="Helical" evidence="7">
    <location>
        <begin position="388"/>
        <end position="413"/>
    </location>
</feature>
<keyword evidence="3 7" id="KW-0812">Transmembrane</keyword>
<dbReference type="VEuPathDB" id="FungiDB:ATEG_03641"/>
<evidence type="ECO:0000313" key="9">
    <source>
        <dbReference type="Proteomes" id="UP000452235"/>
    </source>
</evidence>
<dbReference type="PANTHER" id="PTHR11616:SF240">
    <property type="entry name" value="BLOATED TUBULES, ISOFORM B-RELATED"/>
    <property type="match status" value="1"/>
</dbReference>
<evidence type="ECO:0000256" key="4">
    <source>
        <dbReference type="ARBA" id="ARBA00022989"/>
    </source>
</evidence>
<evidence type="ECO:0000256" key="2">
    <source>
        <dbReference type="ARBA" id="ARBA00022448"/>
    </source>
</evidence>
<evidence type="ECO:0000256" key="5">
    <source>
        <dbReference type="ARBA" id="ARBA00023136"/>
    </source>
</evidence>
<name>A0A5M3YYH3_ASPTE</name>
<dbReference type="GO" id="GO:0005886">
    <property type="term" value="C:plasma membrane"/>
    <property type="evidence" value="ECO:0007669"/>
    <property type="project" value="TreeGrafter"/>
</dbReference>
<feature type="transmembrane region" description="Helical" evidence="7">
    <location>
        <begin position="347"/>
        <end position="376"/>
    </location>
</feature>
<feature type="transmembrane region" description="Helical" evidence="7">
    <location>
        <begin position="419"/>
        <end position="442"/>
    </location>
</feature>
<feature type="transmembrane region" description="Helical" evidence="7">
    <location>
        <begin position="583"/>
        <end position="606"/>
    </location>
</feature>
<feature type="transmembrane region" description="Helical" evidence="7">
    <location>
        <begin position="292"/>
        <end position="318"/>
    </location>
</feature>
<dbReference type="CDD" id="cd11554">
    <property type="entry name" value="SLC6sbd_u2"/>
    <property type="match status" value="1"/>
</dbReference>
<dbReference type="Pfam" id="PF00209">
    <property type="entry name" value="SNF"/>
    <property type="match status" value="2"/>
</dbReference>
<organism evidence="8 9">
    <name type="scientific">Aspergillus terreus</name>
    <dbReference type="NCBI Taxonomy" id="33178"/>
    <lineage>
        <taxon>Eukaryota</taxon>
        <taxon>Fungi</taxon>
        <taxon>Dikarya</taxon>
        <taxon>Ascomycota</taxon>
        <taxon>Pezizomycotina</taxon>
        <taxon>Eurotiomycetes</taxon>
        <taxon>Eurotiomycetidae</taxon>
        <taxon>Eurotiales</taxon>
        <taxon>Aspergillaceae</taxon>
        <taxon>Aspergillus</taxon>
        <taxon>Aspergillus subgen. Circumdati</taxon>
    </lineage>
</organism>
<accession>A0A5M3YYH3</accession>
<evidence type="ECO:0000256" key="1">
    <source>
        <dbReference type="ARBA" id="ARBA00004141"/>
    </source>
</evidence>
<feature type="transmembrane region" description="Helical" evidence="7">
    <location>
        <begin position="210"/>
        <end position="235"/>
    </location>
</feature>
<dbReference type="AlphaFoldDB" id="A0A5M3YYH3"/>
<gene>
    <name evidence="8" type="ORF">ATEIFO6365_0011002400</name>
</gene>
<keyword evidence="2" id="KW-0813">Transport</keyword>
<dbReference type="PROSITE" id="PS50267">
    <property type="entry name" value="NA_NEUROTRAN_SYMP_3"/>
    <property type="match status" value="1"/>
</dbReference>
<comment type="subcellular location">
    <subcellularLocation>
        <location evidence="1">Membrane</location>
        <topology evidence="1">Multi-pass membrane protein</topology>
    </subcellularLocation>
</comment>
<feature type="region of interest" description="Disordered" evidence="6">
    <location>
        <begin position="634"/>
        <end position="658"/>
    </location>
</feature>
<evidence type="ECO:0000313" key="8">
    <source>
        <dbReference type="EMBL" id="GFF19765.1"/>
    </source>
</evidence>
<dbReference type="EMBL" id="BLJY01000011">
    <property type="protein sequence ID" value="GFF19765.1"/>
    <property type="molecule type" value="Genomic_DNA"/>
</dbReference>
<evidence type="ECO:0000256" key="7">
    <source>
        <dbReference type="SAM" id="Phobius"/>
    </source>
</evidence>
<feature type="transmembrane region" description="Helical" evidence="7">
    <location>
        <begin position="102"/>
        <end position="121"/>
    </location>
</feature>
<dbReference type="OrthoDB" id="6581954at2759"/>
<dbReference type="PANTHER" id="PTHR11616">
    <property type="entry name" value="SODIUM/CHLORIDE DEPENDENT TRANSPORTER"/>
    <property type="match status" value="1"/>
</dbReference>
<dbReference type="InterPro" id="IPR037272">
    <property type="entry name" value="SNS_sf"/>
</dbReference>
<keyword evidence="5 7" id="KW-0472">Membrane</keyword>
<dbReference type="Proteomes" id="UP000452235">
    <property type="component" value="Unassembled WGS sequence"/>
</dbReference>
<feature type="transmembrane region" description="Helical" evidence="7">
    <location>
        <begin position="255"/>
        <end position="280"/>
    </location>
</feature>
<feature type="transmembrane region" description="Helical" evidence="7">
    <location>
        <begin position="60"/>
        <end position="81"/>
    </location>
</feature>
<comment type="caution">
    <text evidence="8">The sequence shown here is derived from an EMBL/GenBank/DDBJ whole genome shotgun (WGS) entry which is preliminary data.</text>
</comment>
<keyword evidence="4 7" id="KW-1133">Transmembrane helix</keyword>
<feature type="transmembrane region" description="Helical" evidence="7">
    <location>
        <begin position="185"/>
        <end position="203"/>
    </location>
</feature>
<evidence type="ECO:0000256" key="6">
    <source>
        <dbReference type="SAM" id="MobiDB-lite"/>
    </source>
</evidence>
<sequence length="658" mass="71503">MDGLKRILNFFAPKAEKEDGRDVWGSRTAFVLAAMGGAVGLGNILRYPSVVFPNNGLQWFLPYLIALVFLAMPILMLEICIGQAARGGGVVAFHRINKRAKGVGLGTIATGYMVATYYVPILSWTMKYFRHSFTDPLPWTGRGEEFYLGTVIANQDPIPGNYSTNGNTVVDYAQYPSTGIIGETAGWAAFVWFVVFLCIFRGVGLTGRVVYITMGLPIVIIIILLGRSVSLNNAVDGIRMYMGHWDSSKLASGAIWQAAAGQIFFSTGVGFGYFTAFASYNTKFSNAVQDAVIIAVSNSLFEIIAAFAVFGVIGFLGLQPEDVQLSTFTVGFLTYPSAIVEMPGANFWAVLFFITLMLVGISSAFALVESLVTLLADSAVGRKVPRTAICTVVVVVSFLLSLIYCTEFGLYILDAVDTWLNNLSLLFIAWSECVASTTMYRCTDVLGQVGIPSFILYNAGYFGGTIFGIAVGHAVSPEAGAGVGFGLYVAGTIVAILLARTPDSSAPRFWGSNVWMNRFWWLAFYSGHQLQRDLNLVVVTGKNWRIPIYWGPVVRYISAPILAIIVSFAYPAFYKLRSDPLHIFGFTIAHIIMVIVILGLVVPRLFEPVLPPACRREPEPITIPNISMPLVAAETGPGSETEYHLEEGKEKDGGVGPA</sequence>
<evidence type="ECO:0000256" key="3">
    <source>
        <dbReference type="ARBA" id="ARBA00022692"/>
    </source>
</evidence>
<dbReference type="PRINTS" id="PR00176">
    <property type="entry name" value="NANEUSMPORT"/>
</dbReference>
<dbReference type="GO" id="GO:0035725">
    <property type="term" value="P:sodium ion transmembrane transport"/>
    <property type="evidence" value="ECO:0007669"/>
    <property type="project" value="TreeGrafter"/>
</dbReference>
<feature type="transmembrane region" description="Helical" evidence="7">
    <location>
        <begin position="553"/>
        <end position="571"/>
    </location>
</feature>
<feature type="compositionally biased region" description="Basic and acidic residues" evidence="6">
    <location>
        <begin position="641"/>
        <end position="658"/>
    </location>
</feature>
<proteinExistence type="predicted"/>